<gene>
    <name evidence="2" type="ORF">MC378_08930</name>
</gene>
<evidence type="ECO:0000313" key="3">
    <source>
        <dbReference type="Proteomes" id="UP001139369"/>
    </source>
</evidence>
<keyword evidence="1" id="KW-0472">Membrane</keyword>
<feature type="transmembrane region" description="Helical" evidence="1">
    <location>
        <begin position="20"/>
        <end position="37"/>
    </location>
</feature>
<name>A0A9X2AJ92_9FLAO</name>
<keyword evidence="3" id="KW-1185">Reference proteome</keyword>
<protein>
    <submittedName>
        <fullName evidence="2">Uncharacterized protein</fullName>
    </submittedName>
</protein>
<dbReference type="RefSeq" id="WP_242178414.1">
    <property type="nucleotide sequence ID" value="NZ_JAKQYM010000005.1"/>
</dbReference>
<sequence length="158" mass="18845">MEKKNVVISFGKRAVLSRLLSAFFYAAGFYFLILFFLKKPFAFSEKYVISFLHLLELELYLIGFALPFSVSVSHHFNFDEMKYRRYYFVGPIGYGKWQKIKKLDRVSTFLNSRNECEVNIWDIKNKRYKIAAFDEIDNAVEYGRDLAKNLKIKFKERK</sequence>
<dbReference type="EMBL" id="JAKQYM010000005">
    <property type="protein sequence ID" value="MCI2229286.1"/>
    <property type="molecule type" value="Genomic_DNA"/>
</dbReference>
<keyword evidence="1" id="KW-0812">Transmembrane</keyword>
<comment type="caution">
    <text evidence="2">The sequence shown here is derived from an EMBL/GenBank/DDBJ whole genome shotgun (WGS) entry which is preliminary data.</text>
</comment>
<dbReference type="Proteomes" id="UP001139369">
    <property type="component" value="Unassembled WGS sequence"/>
</dbReference>
<keyword evidence="1" id="KW-1133">Transmembrane helix</keyword>
<evidence type="ECO:0000313" key="2">
    <source>
        <dbReference type="EMBL" id="MCI2229286.1"/>
    </source>
</evidence>
<dbReference type="AlphaFoldDB" id="A0A9X2AJ92"/>
<feature type="transmembrane region" description="Helical" evidence="1">
    <location>
        <begin position="57"/>
        <end position="76"/>
    </location>
</feature>
<proteinExistence type="predicted"/>
<organism evidence="2 3">
    <name type="scientific">Polaribacter marinus</name>
    <dbReference type="NCBI Taxonomy" id="2916838"/>
    <lineage>
        <taxon>Bacteria</taxon>
        <taxon>Pseudomonadati</taxon>
        <taxon>Bacteroidota</taxon>
        <taxon>Flavobacteriia</taxon>
        <taxon>Flavobacteriales</taxon>
        <taxon>Flavobacteriaceae</taxon>
    </lineage>
</organism>
<accession>A0A9X2AJ92</accession>
<reference evidence="2" key="1">
    <citation type="submission" date="2022-02" db="EMBL/GenBank/DDBJ databases">
        <title>Polaribacter sp. MSW13, isolated from seawater.</title>
        <authorList>
            <person name="Kristyanto S."/>
            <person name="Jung J."/>
            <person name="Jeon C.O."/>
        </authorList>
    </citation>
    <scope>NUCLEOTIDE SEQUENCE</scope>
    <source>
        <strain evidence="2">MSW13</strain>
    </source>
</reference>
<evidence type="ECO:0000256" key="1">
    <source>
        <dbReference type="SAM" id="Phobius"/>
    </source>
</evidence>